<dbReference type="SMART" id="SM00248">
    <property type="entry name" value="ANK"/>
    <property type="match status" value="6"/>
</dbReference>
<feature type="domain" description="PGG" evidence="10">
    <location>
        <begin position="302"/>
        <end position="391"/>
    </location>
</feature>
<feature type="transmembrane region" description="Helical" evidence="9">
    <location>
        <begin position="364"/>
        <end position="387"/>
    </location>
</feature>
<accession>A0AAE1T2D4</accession>
<dbReference type="Pfam" id="PF12796">
    <property type="entry name" value="Ank_2"/>
    <property type="match status" value="2"/>
</dbReference>
<dbReference type="AlphaFoldDB" id="A0AAE1T2D4"/>
<feature type="transmembrane region" description="Helical" evidence="9">
    <location>
        <begin position="585"/>
        <end position="602"/>
    </location>
</feature>
<feature type="transmembrane region" description="Helical" evidence="9">
    <location>
        <begin position="399"/>
        <end position="415"/>
    </location>
</feature>
<dbReference type="SUPFAM" id="SSF48403">
    <property type="entry name" value="Ankyrin repeat"/>
    <property type="match status" value="1"/>
</dbReference>
<dbReference type="EMBL" id="JAVYJV010000001">
    <property type="protein sequence ID" value="KAK4379502.1"/>
    <property type="molecule type" value="Genomic_DNA"/>
</dbReference>
<keyword evidence="5 7" id="KW-0040">ANK repeat</keyword>
<evidence type="ECO:0000256" key="3">
    <source>
        <dbReference type="ARBA" id="ARBA00022737"/>
    </source>
</evidence>
<evidence type="ECO:0000256" key="9">
    <source>
        <dbReference type="SAM" id="Phobius"/>
    </source>
</evidence>
<protein>
    <recommendedName>
        <fullName evidence="10">PGG domain-containing protein</fullName>
    </recommendedName>
</protein>
<evidence type="ECO:0000256" key="1">
    <source>
        <dbReference type="ARBA" id="ARBA00004141"/>
    </source>
</evidence>
<keyword evidence="4 9" id="KW-1133">Transmembrane helix</keyword>
<feature type="compositionally biased region" description="Polar residues" evidence="8">
    <location>
        <begin position="544"/>
        <end position="554"/>
    </location>
</feature>
<dbReference type="PANTHER" id="PTHR24186:SF56">
    <property type="entry name" value="PGG DOMAIN-CONTAINING PROTEIN"/>
    <property type="match status" value="1"/>
</dbReference>
<evidence type="ECO:0000256" key="8">
    <source>
        <dbReference type="SAM" id="MobiDB-lite"/>
    </source>
</evidence>
<feature type="repeat" description="ANK" evidence="7">
    <location>
        <begin position="137"/>
        <end position="169"/>
    </location>
</feature>
<evidence type="ECO:0000256" key="2">
    <source>
        <dbReference type="ARBA" id="ARBA00022692"/>
    </source>
</evidence>
<reference evidence="11" key="1">
    <citation type="submission" date="2023-12" db="EMBL/GenBank/DDBJ databases">
        <title>Genome assembly of Anisodus tanguticus.</title>
        <authorList>
            <person name="Wang Y.-J."/>
        </authorList>
    </citation>
    <scope>NUCLEOTIDE SEQUENCE</scope>
    <source>
        <strain evidence="11">KB-2021</strain>
        <tissue evidence="11">Leaf</tissue>
    </source>
</reference>
<feature type="transmembrane region" description="Helical" evidence="9">
    <location>
        <begin position="695"/>
        <end position="714"/>
    </location>
</feature>
<dbReference type="InterPro" id="IPR026961">
    <property type="entry name" value="PGG_dom"/>
</dbReference>
<evidence type="ECO:0000256" key="5">
    <source>
        <dbReference type="ARBA" id="ARBA00023043"/>
    </source>
</evidence>
<dbReference type="GO" id="GO:0005886">
    <property type="term" value="C:plasma membrane"/>
    <property type="evidence" value="ECO:0007669"/>
    <property type="project" value="TreeGrafter"/>
</dbReference>
<evidence type="ECO:0000256" key="4">
    <source>
        <dbReference type="ARBA" id="ARBA00022989"/>
    </source>
</evidence>
<dbReference type="InterPro" id="IPR036770">
    <property type="entry name" value="Ankyrin_rpt-contain_sf"/>
</dbReference>
<sequence length="732" mass="81521">MERRLREAAQKGDVHHLQSLIKEDPLILRAVPLAGTETPLHIACLSGHLDFAKEIINLRPEFARELNQDGFTPLHIASANGDIEIVKQLLNVGHNLCLLMGTGRRIPLHYAVIKGRKNVMKEILVASPDSAAEVTVRGETCLHLAVKNHQFEAFKLLLENLKEFNKYDVLNKKDIQGNTVLHLAMREMIHQVVDLLLDENVVFKGTIEVNSLNKRGLTPLEVLFKESGDSDIEEILRASGAVSVENLQSSQREALHQSWVVSVQESSNEQSSREQTSRCQSRSKKLQDFFKYNKTKDPPGKVRDTLLVIAILIATATYQAVLSPPGGVWQDSYWPEGDNSTGNDGKMSLRRIAGQSVMGTNNPITYGLFLVFNSIGFFVSLHTINFLTKGFPLQLELQVSLVALIATYDTVMSAMTPNRGISLLFSIFSSVFPVFLPCITKLVRNYCKKPRQSSTSIDTRWNSGYEHKLAGTPHLKDHGNAYSVQVVELLLCEQVIPRSTVEVNATNEGGLTPLDVLGLFQSEADEREIEEMLREAGPMRARESQTTSQESTIRVNEESRSPAKKLLDYFKYDTIKDSPGSVRNTLLVLAVLIATATYQAVLSPPGGVWQDDNWGTGNNNVTHHVAGESIMGYHNPKSYRVFLICNSIGFFTSLHMMNFLTIGFPMRLELQVSITALVFTYNTCMIAIAPRLSTLFIVVSVVMPFVAPIATVGLRNFLKAPKFEIPFINRVV</sequence>
<dbReference type="Gene3D" id="1.25.40.20">
    <property type="entry name" value="Ankyrin repeat-containing domain"/>
    <property type="match status" value="2"/>
</dbReference>
<dbReference type="PANTHER" id="PTHR24186">
    <property type="entry name" value="PROTEIN PHOSPHATASE 1 REGULATORY SUBUNIT"/>
    <property type="match status" value="1"/>
</dbReference>
<comment type="subcellular location">
    <subcellularLocation>
        <location evidence="1">Membrane</location>
        <topology evidence="1">Multi-pass membrane protein</topology>
    </subcellularLocation>
</comment>
<proteinExistence type="predicted"/>
<feature type="transmembrane region" description="Helical" evidence="9">
    <location>
        <begin position="305"/>
        <end position="322"/>
    </location>
</feature>
<evidence type="ECO:0000256" key="6">
    <source>
        <dbReference type="ARBA" id="ARBA00023136"/>
    </source>
</evidence>
<dbReference type="InterPro" id="IPR002110">
    <property type="entry name" value="Ankyrin_rpt"/>
</dbReference>
<feature type="transmembrane region" description="Helical" evidence="9">
    <location>
        <begin position="641"/>
        <end position="660"/>
    </location>
</feature>
<gene>
    <name evidence="11" type="ORF">RND71_001364</name>
</gene>
<feature type="repeat" description="ANK" evidence="7">
    <location>
        <begin position="69"/>
        <end position="96"/>
    </location>
</feature>
<name>A0AAE1T2D4_9SOLA</name>
<feature type="region of interest" description="Disordered" evidence="8">
    <location>
        <begin position="536"/>
        <end position="557"/>
    </location>
</feature>
<keyword evidence="3" id="KW-0677">Repeat</keyword>
<keyword evidence="12" id="KW-1185">Reference proteome</keyword>
<keyword evidence="2 9" id="KW-0812">Transmembrane</keyword>
<evidence type="ECO:0000313" key="12">
    <source>
        <dbReference type="Proteomes" id="UP001291623"/>
    </source>
</evidence>
<evidence type="ECO:0000259" key="10">
    <source>
        <dbReference type="Pfam" id="PF13962"/>
    </source>
</evidence>
<evidence type="ECO:0000256" key="7">
    <source>
        <dbReference type="PROSITE-ProRule" id="PRU00023"/>
    </source>
</evidence>
<feature type="transmembrane region" description="Helical" evidence="9">
    <location>
        <begin position="672"/>
        <end position="689"/>
    </location>
</feature>
<keyword evidence="6 9" id="KW-0472">Membrane</keyword>
<organism evidence="11 12">
    <name type="scientific">Anisodus tanguticus</name>
    <dbReference type="NCBI Taxonomy" id="243964"/>
    <lineage>
        <taxon>Eukaryota</taxon>
        <taxon>Viridiplantae</taxon>
        <taxon>Streptophyta</taxon>
        <taxon>Embryophyta</taxon>
        <taxon>Tracheophyta</taxon>
        <taxon>Spermatophyta</taxon>
        <taxon>Magnoliopsida</taxon>
        <taxon>eudicotyledons</taxon>
        <taxon>Gunneridae</taxon>
        <taxon>Pentapetalae</taxon>
        <taxon>asterids</taxon>
        <taxon>lamiids</taxon>
        <taxon>Solanales</taxon>
        <taxon>Solanaceae</taxon>
        <taxon>Solanoideae</taxon>
        <taxon>Hyoscyameae</taxon>
        <taxon>Anisodus</taxon>
    </lineage>
</organism>
<dbReference type="Pfam" id="PF13962">
    <property type="entry name" value="PGG"/>
    <property type="match status" value="2"/>
</dbReference>
<dbReference type="PROSITE" id="PS50297">
    <property type="entry name" value="ANK_REP_REGION"/>
    <property type="match status" value="2"/>
</dbReference>
<feature type="domain" description="PGG" evidence="10">
    <location>
        <begin position="582"/>
        <end position="689"/>
    </location>
</feature>
<feature type="transmembrane region" description="Helical" evidence="9">
    <location>
        <begin position="421"/>
        <end position="443"/>
    </location>
</feature>
<evidence type="ECO:0000313" key="11">
    <source>
        <dbReference type="EMBL" id="KAK4379502.1"/>
    </source>
</evidence>
<dbReference type="PROSITE" id="PS50088">
    <property type="entry name" value="ANK_REPEAT"/>
    <property type="match status" value="2"/>
</dbReference>
<comment type="caution">
    <text evidence="11">The sequence shown here is derived from an EMBL/GenBank/DDBJ whole genome shotgun (WGS) entry which is preliminary data.</text>
</comment>
<dbReference type="Proteomes" id="UP001291623">
    <property type="component" value="Unassembled WGS sequence"/>
</dbReference>